<evidence type="ECO:0000256" key="2">
    <source>
        <dbReference type="ARBA" id="ARBA00004651"/>
    </source>
</evidence>
<evidence type="ECO:0000256" key="7">
    <source>
        <dbReference type="ARBA" id="ARBA00019373"/>
    </source>
</evidence>
<dbReference type="EC" id="2.7.7.41" evidence="6 18"/>
<feature type="transmembrane region" description="Helical" evidence="19">
    <location>
        <begin position="94"/>
        <end position="114"/>
    </location>
</feature>
<evidence type="ECO:0000256" key="14">
    <source>
        <dbReference type="ARBA" id="ARBA00023098"/>
    </source>
</evidence>
<dbReference type="Pfam" id="PF01148">
    <property type="entry name" value="CTP_transf_1"/>
    <property type="match status" value="1"/>
</dbReference>
<keyword evidence="16" id="KW-0594">Phospholipid biosynthesis</keyword>
<evidence type="ECO:0000256" key="18">
    <source>
        <dbReference type="RuleBase" id="RU003938"/>
    </source>
</evidence>
<evidence type="ECO:0000256" key="6">
    <source>
        <dbReference type="ARBA" id="ARBA00012487"/>
    </source>
</evidence>
<keyword evidence="9" id="KW-0444">Lipid biosynthesis</keyword>
<name>A0AA37WQE8_9GAMM</name>
<comment type="pathway">
    <text evidence="4">Lipid metabolism.</text>
</comment>
<dbReference type="RefSeq" id="WP_284285549.1">
    <property type="nucleotide sequence ID" value="NZ_BSPD01000095.1"/>
</dbReference>
<dbReference type="PANTHER" id="PTHR46382:SF1">
    <property type="entry name" value="PHOSPHATIDATE CYTIDYLYLTRANSFERASE"/>
    <property type="match status" value="1"/>
</dbReference>
<keyword evidence="13 19" id="KW-1133">Transmembrane helix</keyword>
<keyword evidence="21" id="KW-1185">Reference proteome</keyword>
<evidence type="ECO:0000256" key="17">
    <source>
        <dbReference type="ARBA" id="ARBA00023264"/>
    </source>
</evidence>
<evidence type="ECO:0000256" key="1">
    <source>
        <dbReference type="ARBA" id="ARBA00001698"/>
    </source>
</evidence>
<evidence type="ECO:0000256" key="13">
    <source>
        <dbReference type="ARBA" id="ARBA00022989"/>
    </source>
</evidence>
<evidence type="ECO:0000256" key="9">
    <source>
        <dbReference type="ARBA" id="ARBA00022516"/>
    </source>
</evidence>
<comment type="pathway">
    <text evidence="3 18">Phospholipid metabolism; CDP-diacylglycerol biosynthesis; CDP-diacylglycerol from sn-glycerol 3-phosphate: step 3/3.</text>
</comment>
<evidence type="ECO:0000256" key="5">
    <source>
        <dbReference type="ARBA" id="ARBA00010185"/>
    </source>
</evidence>
<dbReference type="GO" id="GO:0005886">
    <property type="term" value="C:plasma membrane"/>
    <property type="evidence" value="ECO:0007669"/>
    <property type="project" value="UniProtKB-SubCell"/>
</dbReference>
<sequence>MLKARVLSAIVMALVFLSALFLLPAVGFFVFISIVVLMAAWEWANLAGFQRALEKLAFTVLLSVAGLCIGWYVGLDTLTYLSEESIRDVVLTGCVWWCIALLWVQGYPSSAVFWGARASRLAMGFFVLLPAWLGLIFVRSLEQGAWMILLLIAIVACADIGAYFTGKAFGRRKLASAVSPGKSWEGVWGGFTASMLLALLIGQMWFPDQQLALFAVVIPTALVSILGDLLESMVKRHRGIKDSGQLLPGHGGVLDRVDGITASAPVFTLALLSTGLV</sequence>
<comment type="caution">
    <text evidence="20">The sequence shown here is derived from an EMBL/GenBank/DDBJ whole genome shotgun (WGS) entry which is preliminary data.</text>
</comment>
<accession>A0AA37WQE8</accession>
<keyword evidence="12 18" id="KW-0548">Nucleotidyltransferase</keyword>
<comment type="similarity">
    <text evidence="5 18">Belongs to the CDS family.</text>
</comment>
<evidence type="ECO:0000256" key="11">
    <source>
        <dbReference type="ARBA" id="ARBA00022692"/>
    </source>
</evidence>
<keyword evidence="14" id="KW-0443">Lipid metabolism</keyword>
<comment type="subcellular location">
    <subcellularLocation>
        <location evidence="2">Cell membrane</location>
        <topology evidence="2">Multi-pass membrane protein</topology>
    </subcellularLocation>
</comment>
<dbReference type="GO" id="GO:0016024">
    <property type="term" value="P:CDP-diacylglycerol biosynthetic process"/>
    <property type="evidence" value="ECO:0007669"/>
    <property type="project" value="TreeGrafter"/>
</dbReference>
<keyword evidence="17" id="KW-1208">Phospholipid metabolism</keyword>
<evidence type="ECO:0000256" key="19">
    <source>
        <dbReference type="SAM" id="Phobius"/>
    </source>
</evidence>
<comment type="catalytic activity">
    <reaction evidence="1 18">
        <text>a 1,2-diacyl-sn-glycero-3-phosphate + CTP + H(+) = a CDP-1,2-diacyl-sn-glycerol + diphosphate</text>
        <dbReference type="Rhea" id="RHEA:16229"/>
        <dbReference type="ChEBI" id="CHEBI:15378"/>
        <dbReference type="ChEBI" id="CHEBI:33019"/>
        <dbReference type="ChEBI" id="CHEBI:37563"/>
        <dbReference type="ChEBI" id="CHEBI:58332"/>
        <dbReference type="ChEBI" id="CHEBI:58608"/>
        <dbReference type="EC" id="2.7.7.41"/>
    </reaction>
</comment>
<keyword evidence="11 18" id="KW-0812">Transmembrane</keyword>
<feature type="transmembrane region" description="Helical" evidence="19">
    <location>
        <begin position="121"/>
        <end position="138"/>
    </location>
</feature>
<keyword evidence="10 18" id="KW-0808">Transferase</keyword>
<dbReference type="InterPro" id="IPR000374">
    <property type="entry name" value="PC_trans"/>
</dbReference>
<gene>
    <name evidence="20" type="ORF">GCM10007877_37150</name>
</gene>
<feature type="transmembrane region" description="Helical" evidence="19">
    <location>
        <begin position="212"/>
        <end position="230"/>
    </location>
</feature>
<dbReference type="Proteomes" id="UP001156870">
    <property type="component" value="Unassembled WGS sequence"/>
</dbReference>
<evidence type="ECO:0000313" key="21">
    <source>
        <dbReference type="Proteomes" id="UP001156870"/>
    </source>
</evidence>
<dbReference type="GO" id="GO:0004605">
    <property type="term" value="F:phosphatidate cytidylyltransferase activity"/>
    <property type="evidence" value="ECO:0007669"/>
    <property type="project" value="UniProtKB-EC"/>
</dbReference>
<feature type="transmembrane region" description="Helical" evidence="19">
    <location>
        <begin position="12"/>
        <end position="44"/>
    </location>
</feature>
<organism evidence="20 21">
    <name type="scientific">Marinibactrum halimedae</name>
    <dbReference type="NCBI Taxonomy" id="1444977"/>
    <lineage>
        <taxon>Bacteria</taxon>
        <taxon>Pseudomonadati</taxon>
        <taxon>Pseudomonadota</taxon>
        <taxon>Gammaproteobacteria</taxon>
        <taxon>Cellvibrionales</taxon>
        <taxon>Cellvibrionaceae</taxon>
        <taxon>Marinibactrum</taxon>
    </lineage>
</organism>
<dbReference type="EMBL" id="BSPD01000095">
    <property type="protein sequence ID" value="GLS27996.1"/>
    <property type="molecule type" value="Genomic_DNA"/>
</dbReference>
<feature type="transmembrane region" description="Helical" evidence="19">
    <location>
        <begin position="186"/>
        <end position="206"/>
    </location>
</feature>
<evidence type="ECO:0000313" key="20">
    <source>
        <dbReference type="EMBL" id="GLS27996.1"/>
    </source>
</evidence>
<evidence type="ECO:0000256" key="8">
    <source>
        <dbReference type="ARBA" id="ARBA00022475"/>
    </source>
</evidence>
<evidence type="ECO:0000256" key="3">
    <source>
        <dbReference type="ARBA" id="ARBA00005119"/>
    </source>
</evidence>
<keyword evidence="8" id="KW-1003">Cell membrane</keyword>
<proteinExistence type="inferred from homology"/>
<evidence type="ECO:0000256" key="4">
    <source>
        <dbReference type="ARBA" id="ARBA00005189"/>
    </source>
</evidence>
<dbReference type="PANTHER" id="PTHR46382">
    <property type="entry name" value="PHOSPHATIDATE CYTIDYLYLTRANSFERASE"/>
    <property type="match status" value="1"/>
</dbReference>
<feature type="transmembrane region" description="Helical" evidence="19">
    <location>
        <begin position="56"/>
        <end position="74"/>
    </location>
</feature>
<protein>
    <recommendedName>
        <fullName evidence="7 18">Phosphatidate cytidylyltransferase</fullName>
        <ecNumber evidence="6 18">2.7.7.41</ecNumber>
    </recommendedName>
</protein>
<evidence type="ECO:0000256" key="16">
    <source>
        <dbReference type="ARBA" id="ARBA00023209"/>
    </source>
</evidence>
<evidence type="ECO:0000256" key="10">
    <source>
        <dbReference type="ARBA" id="ARBA00022679"/>
    </source>
</evidence>
<dbReference type="PROSITE" id="PS01315">
    <property type="entry name" value="CDS"/>
    <property type="match status" value="1"/>
</dbReference>
<evidence type="ECO:0000256" key="12">
    <source>
        <dbReference type="ARBA" id="ARBA00022695"/>
    </source>
</evidence>
<keyword evidence="15 19" id="KW-0472">Membrane</keyword>
<evidence type="ECO:0000256" key="15">
    <source>
        <dbReference type="ARBA" id="ARBA00023136"/>
    </source>
</evidence>
<feature type="transmembrane region" description="Helical" evidence="19">
    <location>
        <begin position="144"/>
        <end position="165"/>
    </location>
</feature>
<dbReference type="AlphaFoldDB" id="A0AA37WQE8"/>
<reference evidence="20 21" key="1">
    <citation type="journal article" date="2014" name="Int. J. Syst. Evol. Microbiol.">
        <title>Complete genome sequence of Corynebacterium casei LMG S-19264T (=DSM 44701T), isolated from a smear-ripened cheese.</title>
        <authorList>
            <consortium name="US DOE Joint Genome Institute (JGI-PGF)"/>
            <person name="Walter F."/>
            <person name="Albersmeier A."/>
            <person name="Kalinowski J."/>
            <person name="Ruckert C."/>
        </authorList>
    </citation>
    <scope>NUCLEOTIDE SEQUENCE [LARGE SCALE GENOMIC DNA]</scope>
    <source>
        <strain evidence="20 21">NBRC 110095</strain>
    </source>
</reference>